<dbReference type="AlphaFoldDB" id="A0A2X4W3C1"/>
<reference evidence="1 2" key="1">
    <citation type="submission" date="2018-06" db="EMBL/GenBank/DDBJ databases">
        <authorList>
            <consortium name="Pathogen Informatics"/>
            <person name="Doyle S."/>
        </authorList>
    </citation>
    <scope>NUCLEOTIDE SEQUENCE [LARGE SCALE GENOMIC DNA]</scope>
    <source>
        <strain evidence="1 2">NCTC4824</strain>
    </source>
</reference>
<evidence type="ECO:0000313" key="2">
    <source>
        <dbReference type="Proteomes" id="UP000249134"/>
    </source>
</evidence>
<name>A0A2X4W3C1_LEDLE</name>
<protein>
    <submittedName>
        <fullName evidence="1">Uncharacterized protein</fullName>
    </submittedName>
</protein>
<evidence type="ECO:0000313" key="1">
    <source>
        <dbReference type="EMBL" id="SQI53412.1"/>
    </source>
</evidence>
<dbReference type="Proteomes" id="UP000249134">
    <property type="component" value="Chromosome 1"/>
</dbReference>
<dbReference type="EMBL" id="LS483476">
    <property type="protein sequence ID" value="SQI53412.1"/>
    <property type="molecule type" value="Genomic_DNA"/>
</dbReference>
<dbReference type="KEGG" id="blen:NCTC4824_00878"/>
<gene>
    <name evidence="1" type="ORF">NCTC4824_00878</name>
</gene>
<dbReference type="RefSeq" id="WP_066144949.1">
    <property type="nucleotide sequence ID" value="NZ_CBCSGM010000007.1"/>
</dbReference>
<keyword evidence="2" id="KW-1185">Reference proteome</keyword>
<sequence length="265" mass="31301">MIRMQHLQEHILESLKPYYQKDETPDVFPAKFSIEGGMYYFFTFAPAAEQLIMKEDGSVSKYSEIKHINLLATDYNYSIEFLLNIGSKWANISFLDNYVRFQKILNEIEVTLPADLSILREDILILKTTVSKIIEYHHQTVDLVKIMISAWDTMKKTELVTKEDQKEMRNNRFKLAQIQFKQNELQINTEIERMNVFNYLSSKKGLVHLKMWSLYLKFKPYQRKMLTSNQIVELEETRAILLKGQLPLEEEENAVDILAHLRNPK</sequence>
<proteinExistence type="predicted"/>
<accession>A0A2X4W3C1</accession>
<organism evidence="1 2">
    <name type="scientific">Lederbergia lenta</name>
    <name type="common">Bacillus lentus</name>
    <dbReference type="NCBI Taxonomy" id="1467"/>
    <lineage>
        <taxon>Bacteria</taxon>
        <taxon>Bacillati</taxon>
        <taxon>Bacillota</taxon>
        <taxon>Bacilli</taxon>
        <taxon>Bacillales</taxon>
        <taxon>Bacillaceae</taxon>
        <taxon>Lederbergia</taxon>
    </lineage>
</organism>
<dbReference type="STRING" id="1348624.GCA_001591545_03380"/>